<keyword evidence="6" id="KW-0862">Zinc</keyword>
<dbReference type="GO" id="GO:0009341">
    <property type="term" value="C:beta-galactosidase complex"/>
    <property type="evidence" value="ECO:0007669"/>
    <property type="project" value="InterPro"/>
</dbReference>
<dbReference type="STRING" id="630515.SAMN04489812_1294"/>
<feature type="region of interest" description="Disordered" evidence="8">
    <location>
        <begin position="1"/>
        <end position="20"/>
    </location>
</feature>
<evidence type="ECO:0000259" key="9">
    <source>
        <dbReference type="Pfam" id="PF02449"/>
    </source>
</evidence>
<dbReference type="InterPro" id="IPR013738">
    <property type="entry name" value="Beta_galactosidase_Trimer"/>
</dbReference>
<dbReference type="AlphaFoldDB" id="A0A1H1QL75"/>
<dbReference type="RefSeq" id="WP_197680022.1">
    <property type="nucleotide sequence ID" value="NZ_LT629772.1"/>
</dbReference>
<proteinExistence type="inferred from homology"/>
<sequence>MTSSPPAARTSTVDGDRNKPDPVFPYGAVYFRKSHPMADEFDRDYAVAAEDGLNSFRHWFMWGSIEVAPGTFDWDEYDRQLDLAATHGMTTVIAEHAASAPDWAIRRFAHARYQRADGTVVHPQMGAASATGGFPGLCLDNEDARAAAENFLTTMSARYHAHPGLGGYDVWNECNINPEVCFCPATIGRFREWLKQRYASPAEVGRAWRRYGIADWEDIDPPRAVIGAYPDQLDWQQFRNDNAYQLMAWRIRTIRAQDPDCKIIAHGIAAGLTRLAGGAADDWRAADQVQTYGMTWGSSRHGDEPWKQLHAVDLVRSASRGKPFWHAESYAGPLWMQPQVIGKPRDEGRIASPEDVRYWNLASMAGGATGIYYLRWRPLVDGPLFGAFGGYTMAGDRTDRSDMMSRVATWANADAQRGLWQSKPVTGDIGIVVVPETQIFAYAQQNGSAAHYTAAVTGAYRGFAARNIQPDWVHIDDIDSYQTLYLPYPVMLRSDQQSRITDWVRRGGQLISEGLPGYFGDHGRVQTERPGWLGELFGAEEEYVEFTPDLLDGHPLTVDGTSARGGIFLQAYRAAGGEPVGYYGDGRIAAIDHHLGAGRTRLIGTFLGAGYGHAADHGGDAAGAGRVFGDLLSWTGRQQHATTSDDRVIVRLHEGDGGRSLWALNPTREAVRTTVLLGDHQAPVCTTDTLWGGEASVRGDRVLAVTVPARDATVVRLA</sequence>
<evidence type="ECO:0000256" key="7">
    <source>
        <dbReference type="ARBA" id="ARBA00023295"/>
    </source>
</evidence>
<comment type="catalytic activity">
    <reaction evidence="1">
        <text>Hydrolysis of terminal non-reducing beta-D-galactose residues in beta-D-galactosides.</text>
        <dbReference type="EC" id="3.2.1.23"/>
    </reaction>
</comment>
<dbReference type="SUPFAM" id="SSF52317">
    <property type="entry name" value="Class I glutamine amidotransferase-like"/>
    <property type="match status" value="1"/>
</dbReference>
<dbReference type="Gene3D" id="3.40.50.880">
    <property type="match status" value="1"/>
</dbReference>
<dbReference type="SUPFAM" id="SSF51445">
    <property type="entry name" value="(Trans)glycosidases"/>
    <property type="match status" value="1"/>
</dbReference>
<dbReference type="Pfam" id="PF02449">
    <property type="entry name" value="Glyco_hydro_42"/>
    <property type="match status" value="1"/>
</dbReference>
<keyword evidence="12" id="KW-1185">Reference proteome</keyword>
<dbReference type="PANTHER" id="PTHR36447:SF2">
    <property type="entry name" value="BETA-GALACTOSIDASE YESZ"/>
    <property type="match status" value="1"/>
</dbReference>
<evidence type="ECO:0000313" key="11">
    <source>
        <dbReference type="EMBL" id="SDS23649.1"/>
    </source>
</evidence>
<dbReference type="Pfam" id="PF08532">
    <property type="entry name" value="Glyco_hydro_42M"/>
    <property type="match status" value="1"/>
</dbReference>
<gene>
    <name evidence="11" type="ORF">SAMN04489812_1294</name>
</gene>
<reference evidence="11 12" key="1">
    <citation type="submission" date="2016-10" db="EMBL/GenBank/DDBJ databases">
        <authorList>
            <person name="de Groot N.N."/>
        </authorList>
    </citation>
    <scope>NUCLEOTIDE SEQUENCE [LARGE SCALE GENOMIC DNA]</scope>
    <source>
        <strain evidence="11 12">DSM 21800</strain>
    </source>
</reference>
<keyword evidence="5" id="KW-0378">Hydrolase</keyword>
<evidence type="ECO:0000256" key="2">
    <source>
        <dbReference type="ARBA" id="ARBA00005940"/>
    </source>
</evidence>
<dbReference type="InterPro" id="IPR029062">
    <property type="entry name" value="Class_I_gatase-like"/>
</dbReference>
<dbReference type="GO" id="GO:0004565">
    <property type="term" value="F:beta-galactosidase activity"/>
    <property type="evidence" value="ECO:0007669"/>
    <property type="project" value="UniProtKB-EC"/>
</dbReference>
<evidence type="ECO:0000256" key="3">
    <source>
        <dbReference type="ARBA" id="ARBA00012756"/>
    </source>
</evidence>
<feature type="domain" description="Glycoside hydrolase family 42 N-terminal" evidence="9">
    <location>
        <begin position="39"/>
        <end position="378"/>
    </location>
</feature>
<dbReference type="InterPro" id="IPR013529">
    <property type="entry name" value="Glyco_hydro_42_N"/>
</dbReference>
<dbReference type="PANTHER" id="PTHR36447">
    <property type="entry name" value="BETA-GALACTOSIDASE GANA"/>
    <property type="match status" value="1"/>
</dbReference>
<organism evidence="11 12">
    <name type="scientific">Microlunatus soli</name>
    <dbReference type="NCBI Taxonomy" id="630515"/>
    <lineage>
        <taxon>Bacteria</taxon>
        <taxon>Bacillati</taxon>
        <taxon>Actinomycetota</taxon>
        <taxon>Actinomycetes</taxon>
        <taxon>Propionibacteriales</taxon>
        <taxon>Propionibacteriaceae</taxon>
        <taxon>Microlunatus</taxon>
    </lineage>
</organism>
<dbReference type="CDD" id="cd03143">
    <property type="entry name" value="A4_beta-galactosidase_middle_domain"/>
    <property type="match status" value="1"/>
</dbReference>
<name>A0A1H1QL75_9ACTN</name>
<evidence type="ECO:0000256" key="6">
    <source>
        <dbReference type="ARBA" id="ARBA00022833"/>
    </source>
</evidence>
<dbReference type="GO" id="GO:0005975">
    <property type="term" value="P:carbohydrate metabolic process"/>
    <property type="evidence" value="ECO:0007669"/>
    <property type="project" value="InterPro"/>
</dbReference>
<accession>A0A1H1QL75</accession>
<evidence type="ECO:0000256" key="8">
    <source>
        <dbReference type="SAM" id="MobiDB-lite"/>
    </source>
</evidence>
<dbReference type="EMBL" id="LT629772">
    <property type="protein sequence ID" value="SDS23649.1"/>
    <property type="molecule type" value="Genomic_DNA"/>
</dbReference>
<protein>
    <recommendedName>
        <fullName evidence="3">beta-galactosidase</fullName>
        <ecNumber evidence="3">3.2.1.23</ecNumber>
    </recommendedName>
</protein>
<dbReference type="Proteomes" id="UP000199103">
    <property type="component" value="Chromosome I"/>
</dbReference>
<evidence type="ECO:0000256" key="5">
    <source>
        <dbReference type="ARBA" id="ARBA00022801"/>
    </source>
</evidence>
<feature type="domain" description="Beta-galactosidase trimerisation" evidence="10">
    <location>
        <begin position="443"/>
        <end position="608"/>
    </location>
</feature>
<keyword evidence="7" id="KW-0326">Glycosidase</keyword>
<evidence type="ECO:0000256" key="4">
    <source>
        <dbReference type="ARBA" id="ARBA00022723"/>
    </source>
</evidence>
<comment type="similarity">
    <text evidence="2">Belongs to the glycosyl hydrolase 42 family.</text>
</comment>
<evidence type="ECO:0000313" key="12">
    <source>
        <dbReference type="Proteomes" id="UP000199103"/>
    </source>
</evidence>
<dbReference type="Gene3D" id="3.20.20.80">
    <property type="entry name" value="Glycosidases"/>
    <property type="match status" value="1"/>
</dbReference>
<dbReference type="GO" id="GO:0046872">
    <property type="term" value="F:metal ion binding"/>
    <property type="evidence" value="ECO:0007669"/>
    <property type="project" value="UniProtKB-KW"/>
</dbReference>
<dbReference type="EC" id="3.2.1.23" evidence="3"/>
<keyword evidence="4" id="KW-0479">Metal-binding</keyword>
<dbReference type="InterPro" id="IPR003476">
    <property type="entry name" value="Glyco_hydro_42"/>
</dbReference>
<feature type="compositionally biased region" description="Polar residues" evidence="8">
    <location>
        <begin position="1"/>
        <end position="13"/>
    </location>
</feature>
<evidence type="ECO:0000259" key="10">
    <source>
        <dbReference type="Pfam" id="PF08532"/>
    </source>
</evidence>
<evidence type="ECO:0000256" key="1">
    <source>
        <dbReference type="ARBA" id="ARBA00001412"/>
    </source>
</evidence>
<dbReference type="InterPro" id="IPR017853">
    <property type="entry name" value="GH"/>
</dbReference>